<name>A0A914ZYY5_PARUN</name>
<dbReference type="WBParaSite" id="PgE038_g003_t04">
    <property type="protein sequence ID" value="PgE038_g003_t04"/>
    <property type="gene ID" value="PgE038_g003"/>
</dbReference>
<proteinExistence type="predicted"/>
<dbReference type="Proteomes" id="UP000887569">
    <property type="component" value="Unplaced"/>
</dbReference>
<accession>A0A914ZYY5</accession>
<evidence type="ECO:0000313" key="1">
    <source>
        <dbReference type="Proteomes" id="UP000887569"/>
    </source>
</evidence>
<dbReference type="AlphaFoldDB" id="A0A914ZYY5"/>
<reference evidence="2" key="1">
    <citation type="submission" date="2022-11" db="UniProtKB">
        <authorList>
            <consortium name="WormBaseParasite"/>
        </authorList>
    </citation>
    <scope>IDENTIFICATION</scope>
</reference>
<organism evidence="1 2">
    <name type="scientific">Parascaris univalens</name>
    <name type="common">Nematode worm</name>
    <dbReference type="NCBI Taxonomy" id="6257"/>
    <lineage>
        <taxon>Eukaryota</taxon>
        <taxon>Metazoa</taxon>
        <taxon>Ecdysozoa</taxon>
        <taxon>Nematoda</taxon>
        <taxon>Chromadorea</taxon>
        <taxon>Rhabditida</taxon>
        <taxon>Spirurina</taxon>
        <taxon>Ascaridomorpha</taxon>
        <taxon>Ascaridoidea</taxon>
        <taxon>Ascarididae</taxon>
        <taxon>Parascaris</taxon>
    </lineage>
</organism>
<evidence type="ECO:0000313" key="2">
    <source>
        <dbReference type="WBParaSite" id="PgE038_g003_t04"/>
    </source>
</evidence>
<protein>
    <submittedName>
        <fullName evidence="2">Uncharacterized protein</fullName>
    </submittedName>
</protein>
<sequence length="96" mass="10677">SLSYVSYGVCPLCSLRRTGEVVIRGGVLGTPGGNVFSWLDRRSHFESCFVQQLNIVSKSATQDGKTSVVAERRNRQHSFINERSIQSKRINKCSGE</sequence>
<keyword evidence="1" id="KW-1185">Reference proteome</keyword>